<keyword evidence="5" id="KW-0010">Activator</keyword>
<keyword evidence="4 9" id="KW-0238">DNA-binding</keyword>
<name>C5CEE2_KOSOT</name>
<dbReference type="InterPro" id="IPR011129">
    <property type="entry name" value="CSD"/>
</dbReference>
<dbReference type="PIRSF" id="PIRSF002599">
    <property type="entry name" value="Cold_shock_A"/>
    <property type="match status" value="1"/>
</dbReference>
<sequence>MKGTVKWFSGKKGYGFITMDDGGDIFVHFSAIEMDGYKTLNEGQRVEFEIEEGPKGRPQAAKVRVIE</sequence>
<dbReference type="PROSITE" id="PS00352">
    <property type="entry name" value="CSD_1"/>
    <property type="match status" value="1"/>
</dbReference>
<gene>
    <name evidence="9" type="ordered locus">Kole_1491</name>
</gene>
<dbReference type="KEGG" id="kol:Kole_1491"/>
<dbReference type="InterPro" id="IPR012156">
    <property type="entry name" value="Cold_shock_CspA"/>
</dbReference>
<proteinExistence type="predicted"/>
<dbReference type="Pfam" id="PF00313">
    <property type="entry name" value="CSD"/>
    <property type="match status" value="1"/>
</dbReference>
<accession>C5CEE2</accession>
<dbReference type="OrthoDB" id="9805039at2"/>
<dbReference type="InterPro" id="IPR012340">
    <property type="entry name" value="NA-bd_OB-fold"/>
</dbReference>
<dbReference type="CDD" id="cd04458">
    <property type="entry name" value="CSP_CDS"/>
    <property type="match status" value="1"/>
</dbReference>
<keyword evidence="2" id="KW-0963">Cytoplasm</keyword>
<dbReference type="PROSITE" id="PS51857">
    <property type="entry name" value="CSD_2"/>
    <property type="match status" value="1"/>
</dbReference>
<evidence type="ECO:0000313" key="9">
    <source>
        <dbReference type="EMBL" id="ACR80182.1"/>
    </source>
</evidence>
<dbReference type="GO" id="GO:0005737">
    <property type="term" value="C:cytoplasm"/>
    <property type="evidence" value="ECO:0007669"/>
    <property type="project" value="UniProtKB-SubCell"/>
</dbReference>
<protein>
    <submittedName>
        <fullName evidence="9">Cold-shock DNA-binding domain protein</fullName>
    </submittedName>
</protein>
<dbReference type="Proteomes" id="UP000002382">
    <property type="component" value="Chromosome"/>
</dbReference>
<evidence type="ECO:0000259" key="8">
    <source>
        <dbReference type="PROSITE" id="PS51857"/>
    </source>
</evidence>
<dbReference type="InterPro" id="IPR019844">
    <property type="entry name" value="CSD_CS"/>
</dbReference>
<dbReference type="RefSeq" id="WP_015868829.1">
    <property type="nucleotide sequence ID" value="NC_012785.1"/>
</dbReference>
<comment type="subcellular location">
    <subcellularLocation>
        <location evidence="1 7">Cytoplasm</location>
    </subcellularLocation>
</comment>
<dbReference type="PANTHER" id="PTHR46565:SF20">
    <property type="entry name" value="COLD SHOCK DOMAIN-CONTAINING PROTEIN 4"/>
    <property type="match status" value="1"/>
</dbReference>
<evidence type="ECO:0000256" key="7">
    <source>
        <dbReference type="RuleBase" id="RU000408"/>
    </source>
</evidence>
<dbReference type="FunFam" id="2.40.50.140:FF:000006">
    <property type="entry name" value="Cold shock protein CspC"/>
    <property type="match status" value="1"/>
</dbReference>
<dbReference type="AlphaFoldDB" id="C5CEE2"/>
<evidence type="ECO:0000256" key="3">
    <source>
        <dbReference type="ARBA" id="ARBA00023015"/>
    </source>
</evidence>
<dbReference type="STRING" id="521045.Kole_1491"/>
<dbReference type="EMBL" id="CP001634">
    <property type="protein sequence ID" value="ACR80182.1"/>
    <property type="molecule type" value="Genomic_DNA"/>
</dbReference>
<keyword evidence="10" id="KW-1185">Reference proteome</keyword>
<evidence type="ECO:0000256" key="1">
    <source>
        <dbReference type="ARBA" id="ARBA00004496"/>
    </source>
</evidence>
<keyword evidence="3" id="KW-0805">Transcription regulation</keyword>
<reference evidence="9 10" key="2">
    <citation type="journal article" date="2011" name="J. Bacteriol.">
        <title>Genome Sequence of Kosmotoga olearia Strain TBF 19.5.1, a Thermophilic Bacterium with a Wide Growth Temperature Range, Isolated from the Troll B Oil Platform in the North Sea.</title>
        <authorList>
            <person name="Swithers K.S."/>
            <person name="Dipippo J.L."/>
            <person name="Bruce D.C."/>
            <person name="Detter C."/>
            <person name="Tapia R."/>
            <person name="Han S."/>
            <person name="Goodwin L.A."/>
            <person name="Han J."/>
            <person name="Woyke T."/>
            <person name="Pitluck S."/>
            <person name="Pennacchio L."/>
            <person name="Nolan M."/>
            <person name="Mikhailova N."/>
            <person name="Land M.L."/>
            <person name="Nesbo C.L."/>
            <person name="Gogarten J.P."/>
            <person name="Noll K.M."/>
        </authorList>
    </citation>
    <scope>NUCLEOTIDE SEQUENCE [LARGE SCALE GENOMIC DNA]</scope>
    <source>
        <strain evidence="10">ATCC BAA-1733 / DSM 21960 / TBF 19.5.1</strain>
    </source>
</reference>
<evidence type="ECO:0000256" key="4">
    <source>
        <dbReference type="ARBA" id="ARBA00023125"/>
    </source>
</evidence>
<dbReference type="InterPro" id="IPR002059">
    <property type="entry name" value="CSP_DNA-bd"/>
</dbReference>
<dbReference type="eggNOG" id="COG1278">
    <property type="taxonomic scope" value="Bacteria"/>
</dbReference>
<organism evidence="9 10">
    <name type="scientific">Kosmotoga olearia (strain ATCC BAA-1733 / DSM 21960 / TBF 19.5.1)</name>
    <dbReference type="NCBI Taxonomy" id="521045"/>
    <lineage>
        <taxon>Bacteria</taxon>
        <taxon>Thermotogati</taxon>
        <taxon>Thermotogota</taxon>
        <taxon>Thermotogae</taxon>
        <taxon>Kosmotogales</taxon>
        <taxon>Kosmotogaceae</taxon>
        <taxon>Kosmotoga</taxon>
    </lineage>
</organism>
<evidence type="ECO:0000313" key="10">
    <source>
        <dbReference type="Proteomes" id="UP000002382"/>
    </source>
</evidence>
<dbReference type="Gene3D" id="2.40.50.140">
    <property type="entry name" value="Nucleic acid-binding proteins"/>
    <property type="match status" value="1"/>
</dbReference>
<dbReference type="HOGENOM" id="CLU_117621_6_0_0"/>
<evidence type="ECO:0000256" key="5">
    <source>
        <dbReference type="ARBA" id="ARBA00023159"/>
    </source>
</evidence>
<dbReference type="PANTHER" id="PTHR46565">
    <property type="entry name" value="COLD SHOCK DOMAIN PROTEIN 2"/>
    <property type="match status" value="1"/>
</dbReference>
<evidence type="ECO:0000256" key="2">
    <source>
        <dbReference type="ARBA" id="ARBA00022490"/>
    </source>
</evidence>
<dbReference type="PRINTS" id="PR00050">
    <property type="entry name" value="COLDSHOCK"/>
</dbReference>
<evidence type="ECO:0000256" key="6">
    <source>
        <dbReference type="ARBA" id="ARBA00023163"/>
    </source>
</evidence>
<keyword evidence="6" id="KW-0804">Transcription</keyword>
<dbReference type="SMART" id="SM00357">
    <property type="entry name" value="CSP"/>
    <property type="match status" value="1"/>
</dbReference>
<feature type="domain" description="CSD" evidence="8">
    <location>
        <begin position="1"/>
        <end position="65"/>
    </location>
</feature>
<reference evidence="9 10" key="1">
    <citation type="submission" date="2009-06" db="EMBL/GenBank/DDBJ databases">
        <title>Complete sequence of Thermotogales bacterium TBF 19.5.1.</title>
        <authorList>
            <consortium name="US DOE Joint Genome Institute"/>
            <person name="Lucas S."/>
            <person name="Copeland A."/>
            <person name="Lapidus A."/>
            <person name="Glavina del Rio T."/>
            <person name="Tice H."/>
            <person name="Bruce D."/>
            <person name="Goodwin L."/>
            <person name="Pitluck S."/>
            <person name="Chertkov O."/>
            <person name="Brettin T."/>
            <person name="Detter J.C."/>
            <person name="Han C."/>
            <person name="Schmutz J."/>
            <person name="Larimer F."/>
            <person name="Land M."/>
            <person name="Hauser L."/>
            <person name="Kyrpides N."/>
            <person name="Ovchinnikova G."/>
            <person name="Noll K."/>
        </authorList>
    </citation>
    <scope>NUCLEOTIDE SEQUENCE [LARGE SCALE GENOMIC DNA]</scope>
    <source>
        <strain evidence="10">ATCC BAA-1733 / DSM 21960 / TBF 19.5.1</strain>
    </source>
</reference>
<dbReference type="GO" id="GO:0003677">
    <property type="term" value="F:DNA binding"/>
    <property type="evidence" value="ECO:0007669"/>
    <property type="project" value="UniProtKB-KW"/>
</dbReference>
<dbReference type="SUPFAM" id="SSF50249">
    <property type="entry name" value="Nucleic acid-binding proteins"/>
    <property type="match status" value="1"/>
</dbReference>